<dbReference type="AlphaFoldDB" id="A0AB73I8F6"/>
<dbReference type="Proteomes" id="UP001229486">
    <property type="component" value="Unassembled WGS sequence"/>
</dbReference>
<proteinExistence type="predicted"/>
<organism evidence="1 2">
    <name type="scientific">Paraburkholderia caledonica</name>
    <dbReference type="NCBI Taxonomy" id="134536"/>
    <lineage>
        <taxon>Bacteria</taxon>
        <taxon>Pseudomonadati</taxon>
        <taxon>Pseudomonadota</taxon>
        <taxon>Betaproteobacteria</taxon>
        <taxon>Burkholderiales</taxon>
        <taxon>Burkholderiaceae</taxon>
        <taxon>Paraburkholderia</taxon>
    </lineage>
</organism>
<protein>
    <submittedName>
        <fullName evidence="1">Uncharacterized protein</fullName>
    </submittedName>
</protein>
<comment type="caution">
    <text evidence="1">The sequence shown here is derived from an EMBL/GenBank/DDBJ whole genome shotgun (WGS) entry which is preliminary data.</text>
</comment>
<reference evidence="1" key="1">
    <citation type="submission" date="2023-07" db="EMBL/GenBank/DDBJ databases">
        <title>Sorghum-associated microbial communities from plants grown in Nebraska, USA.</title>
        <authorList>
            <person name="Schachtman D."/>
        </authorList>
    </citation>
    <scope>NUCLEOTIDE SEQUENCE</scope>
    <source>
        <strain evidence="1">DS1061</strain>
    </source>
</reference>
<dbReference type="RefSeq" id="WP_131321197.1">
    <property type="nucleotide sequence ID" value="NZ_JAURTK010000002.1"/>
</dbReference>
<dbReference type="EMBL" id="JAURTK010000002">
    <property type="protein sequence ID" value="MDP9646296.1"/>
    <property type="molecule type" value="Genomic_DNA"/>
</dbReference>
<evidence type="ECO:0000313" key="2">
    <source>
        <dbReference type="Proteomes" id="UP001229486"/>
    </source>
</evidence>
<sequence length="85" mass="9860">MRNILAPHRKACQCLFPILPQCDSFLIIVFPVSPDVIFGHMSNAWRICKKARVLRRFNHIYEAQHNAESQLVYRLDQVPAAQQKA</sequence>
<gene>
    <name evidence="1" type="ORF">J2793_001729</name>
</gene>
<accession>A0AB73I8F6</accession>
<name>A0AB73I8F6_9BURK</name>
<evidence type="ECO:0000313" key="1">
    <source>
        <dbReference type="EMBL" id="MDP9646296.1"/>
    </source>
</evidence>